<feature type="transmembrane region" description="Helical" evidence="1">
    <location>
        <begin position="951"/>
        <end position="973"/>
    </location>
</feature>
<dbReference type="Gene3D" id="3.30.70.1430">
    <property type="entry name" value="Multidrug efflux transporter AcrB pore domain"/>
    <property type="match status" value="2"/>
</dbReference>
<dbReference type="InterPro" id="IPR001036">
    <property type="entry name" value="Acrflvin-R"/>
</dbReference>
<proteinExistence type="predicted"/>
<dbReference type="Gene3D" id="3.30.70.1440">
    <property type="entry name" value="Multidrug efflux transporter AcrB pore domain"/>
    <property type="match status" value="1"/>
</dbReference>
<dbReference type="AlphaFoldDB" id="A0A9J6ZR82"/>
<organism evidence="2 3">
    <name type="scientific">Xiashengella succiniciproducens</name>
    <dbReference type="NCBI Taxonomy" id="2949635"/>
    <lineage>
        <taxon>Bacteria</taxon>
        <taxon>Pseudomonadati</taxon>
        <taxon>Bacteroidota</taxon>
        <taxon>Bacteroidia</taxon>
        <taxon>Marinilabiliales</taxon>
        <taxon>Marinilabiliaceae</taxon>
        <taxon>Xiashengella</taxon>
    </lineage>
</organism>
<reference evidence="2" key="2">
    <citation type="submission" date="2022-06" db="EMBL/GenBank/DDBJ databases">
        <title>Xiashengella guii gen. nov. sp. nov., a bacterium isolated form anaerobic digestion tank.</title>
        <authorList>
            <person name="Huang H."/>
        </authorList>
    </citation>
    <scope>NUCLEOTIDE SEQUENCE</scope>
    <source>
        <strain evidence="2">Ai-910</strain>
    </source>
</reference>
<protein>
    <submittedName>
        <fullName evidence="2">Efflux RND transporter permease subunit</fullName>
    </submittedName>
</protein>
<feature type="transmembrane region" description="Helical" evidence="1">
    <location>
        <begin position="900"/>
        <end position="918"/>
    </location>
</feature>
<dbReference type="Gene3D" id="1.20.1640.10">
    <property type="entry name" value="Multidrug efflux transporter AcrB transmembrane domain"/>
    <property type="match status" value="3"/>
</dbReference>
<dbReference type="InterPro" id="IPR027463">
    <property type="entry name" value="AcrB_DN_DC_subdom"/>
</dbReference>
<dbReference type="Gene3D" id="3.30.2090.10">
    <property type="entry name" value="Multidrug efflux transporter AcrB TolC docking domain, DN and DC subdomains"/>
    <property type="match status" value="2"/>
</dbReference>
<evidence type="ECO:0000313" key="2">
    <source>
        <dbReference type="EMBL" id="URW80378.1"/>
    </source>
</evidence>
<dbReference type="GO" id="GO:0005886">
    <property type="term" value="C:plasma membrane"/>
    <property type="evidence" value="ECO:0007669"/>
    <property type="project" value="TreeGrafter"/>
</dbReference>
<keyword evidence="1" id="KW-0472">Membrane</keyword>
<feature type="transmembrane region" description="Helical" evidence="1">
    <location>
        <begin position="1024"/>
        <end position="1053"/>
    </location>
</feature>
<dbReference type="PANTHER" id="PTHR32063">
    <property type="match status" value="1"/>
</dbReference>
<feature type="transmembrane region" description="Helical" evidence="1">
    <location>
        <begin position="357"/>
        <end position="378"/>
    </location>
</feature>
<sequence>MKSSFSVNIGFLVLSIIGLALLPKLSVQLQPQSGGDQVFVRFSWYGMGAEVVEREVTSPIEGALSSLRGLQNISSSSYKGGGYISLEFKKGTDMDAARFEVSSILRSLHPRLPQGVPLPMVSYTSGADEDDPLLLIYTINGEGTAYSLREFAMNNIAPQISNLNDVSRVEVSGAQPLEWELVYDKETLNIYGLHVADLQTAIRKAMERKELGLSHTTKDGKTESIHVAFSPATTDSVRWEDIVVASSAGRIIKLTDIVHPRLKEVEPISYFRVNGLTTIYLRVYSVRGGNQMALSKEINSLISELKLSFPQNFSMLVNYDASEYIGSEIQKIVSRALLAIIILLLFVLLISRRWRYLLIVSLSLLANICVGFVFYYLLGVEIHLISLASFTVSLGIIIDNTIIMADHIRNFGNRRAFMAILAATVTTIGAMTVVFFLKEEQRMQLIDFAIVIVINLCVSLAVALLLVPAMMDKLPLGKTVGSKFFRHRRITVRLSRVYSGFIKFGLNHRKLFIFLLVWAFGFPVFLLPDKVETKEQKEWSIYSAIEKPTSPWYISLYNKTLGSPSYVSGIKPWASRILGGSWYLFYSYFATQDFNWDNSRTVLYARGSMPDGSTIHQMNDVFLELENFLAGFEEIDMFISTIYGIDNSQIEITFRPEHETGIFPHRLKNELIRKVNQIGSADFQIHGVGQGFSNMMYENQGSNRLLLTGYNYDLLLKLADRFRDSLEVNPRVSNVIIGASSSWWAKPRYEFVMRLNRDRLEETGSSLRGLYSNLQFVTPGDVNAGYVSGKDGAMDVVLRDVNKGRTNVWTMENSLLMSNYAGMRLKDIGKMERERTGDQIRKNNQVYELNIHYEFIGPWELNRRVRERFIEQARNYLPLGFYLHDASNWGGWRQDEKSQYWLLFMVVAIVFLLCSILFESLRQPLAVLMVIPVSFIGLFLTFSLFKLNFDQGGYAAMLLLCALTINASIYIINEYNNMRKANRRLSSFRLYIKAFNHKIIPILLTIFSTILGLMPFLIGGKGEGFWFSLAAGATGGLIFSLLGVIIWLPLVFIRNKKS</sequence>
<dbReference type="GO" id="GO:0042910">
    <property type="term" value="F:xenobiotic transmembrane transporter activity"/>
    <property type="evidence" value="ECO:0007669"/>
    <property type="project" value="TreeGrafter"/>
</dbReference>
<dbReference type="SUPFAM" id="SSF82693">
    <property type="entry name" value="Multidrug efflux transporter AcrB pore domain, PN1, PN2, PC1 and PC2 subdomains"/>
    <property type="match status" value="2"/>
</dbReference>
<feature type="transmembrane region" description="Helical" evidence="1">
    <location>
        <begin position="417"/>
        <end position="437"/>
    </location>
</feature>
<feature type="transmembrane region" description="Helical" evidence="1">
    <location>
        <begin position="994"/>
        <end position="1018"/>
    </location>
</feature>
<feature type="transmembrane region" description="Helical" evidence="1">
    <location>
        <begin position="925"/>
        <end position="945"/>
    </location>
</feature>
<evidence type="ECO:0000313" key="3">
    <source>
        <dbReference type="Proteomes" id="UP001056426"/>
    </source>
</evidence>
<accession>A0A9J6ZR82</accession>
<feature type="transmembrane region" description="Helical" evidence="1">
    <location>
        <begin position="511"/>
        <end position="528"/>
    </location>
</feature>
<dbReference type="KEGG" id="alkq:M9189_03290"/>
<evidence type="ECO:0000256" key="1">
    <source>
        <dbReference type="SAM" id="Phobius"/>
    </source>
</evidence>
<dbReference type="SUPFAM" id="SSF82866">
    <property type="entry name" value="Multidrug efflux transporter AcrB transmembrane domain"/>
    <property type="match status" value="2"/>
</dbReference>
<dbReference type="Gene3D" id="3.30.70.1320">
    <property type="entry name" value="Multidrug efflux transporter AcrB pore domain like"/>
    <property type="match status" value="1"/>
</dbReference>
<dbReference type="Proteomes" id="UP001056426">
    <property type="component" value="Chromosome"/>
</dbReference>
<dbReference type="EMBL" id="CP098400">
    <property type="protein sequence ID" value="URW80378.1"/>
    <property type="molecule type" value="Genomic_DNA"/>
</dbReference>
<keyword evidence="1" id="KW-1133">Transmembrane helix</keyword>
<dbReference type="RefSeq" id="WP_250724528.1">
    <property type="nucleotide sequence ID" value="NZ_CP098400.1"/>
</dbReference>
<dbReference type="Pfam" id="PF00873">
    <property type="entry name" value="ACR_tran"/>
    <property type="match status" value="2"/>
</dbReference>
<feature type="transmembrane region" description="Helical" evidence="1">
    <location>
        <begin position="384"/>
        <end position="405"/>
    </location>
</feature>
<feature type="transmembrane region" description="Helical" evidence="1">
    <location>
        <begin position="332"/>
        <end position="350"/>
    </location>
</feature>
<dbReference type="PRINTS" id="PR00702">
    <property type="entry name" value="ACRIFLAVINRP"/>
</dbReference>
<dbReference type="PANTHER" id="PTHR32063:SF0">
    <property type="entry name" value="SWARMING MOTILITY PROTEIN SWRC"/>
    <property type="match status" value="1"/>
</dbReference>
<keyword evidence="3" id="KW-1185">Reference proteome</keyword>
<reference evidence="2" key="1">
    <citation type="submission" date="2022-05" db="EMBL/GenBank/DDBJ databases">
        <authorList>
            <person name="Sun X."/>
        </authorList>
    </citation>
    <scope>NUCLEOTIDE SEQUENCE</scope>
    <source>
        <strain evidence="2">Ai-910</strain>
    </source>
</reference>
<feature type="transmembrane region" description="Helical" evidence="1">
    <location>
        <begin position="443"/>
        <end position="467"/>
    </location>
</feature>
<keyword evidence="1" id="KW-0812">Transmembrane</keyword>
<name>A0A9J6ZR82_9BACT</name>
<gene>
    <name evidence="2" type="ORF">M9189_03290</name>
</gene>